<reference evidence="1 2" key="1">
    <citation type="submission" date="2020-10" db="EMBL/GenBank/DDBJ databases">
        <title>The Coptis chinensis genome and diversification of protoberbering-type alkaloids.</title>
        <authorList>
            <person name="Wang B."/>
            <person name="Shu S."/>
            <person name="Song C."/>
            <person name="Liu Y."/>
        </authorList>
    </citation>
    <scope>NUCLEOTIDE SEQUENCE [LARGE SCALE GENOMIC DNA]</scope>
    <source>
        <strain evidence="1">HL-2020</strain>
        <tissue evidence="1">Leaf</tissue>
    </source>
</reference>
<dbReference type="Gene3D" id="4.10.1060.10">
    <property type="entry name" value="Zinc finger, RanBP2-type"/>
    <property type="match status" value="1"/>
</dbReference>
<dbReference type="Proteomes" id="UP000631114">
    <property type="component" value="Unassembled WGS sequence"/>
</dbReference>
<dbReference type="AlphaFoldDB" id="A0A835IY51"/>
<evidence type="ECO:0000313" key="1">
    <source>
        <dbReference type="EMBL" id="KAF9624377.1"/>
    </source>
</evidence>
<keyword evidence="2" id="KW-1185">Reference proteome</keyword>
<sequence>MGSIGCSNNNYASREKCKSRGQPKEVAKNARNCNARSFSSILCTLFCRGTRSTVGGLRMNMGMAPNSAFQQSLPLNSTWLLGVPIGMDFKPVLPAVRWWKQMFKKCNASLPSVQLSMVNTKCHRMFPSHGTKRLASEEFYGEGENKRLNEGDINNNFLTVSLTYFISGSINKSTTFIPWAMSILGPRMIDIRPYPYRKWKLHNTLNSQGLVRLPQLTPVPTLLGKGAKQWRDGDWMCTNCSNHNYASITVAVQ</sequence>
<name>A0A835IY51_9MAGN</name>
<organism evidence="1 2">
    <name type="scientific">Coptis chinensis</name>
    <dbReference type="NCBI Taxonomy" id="261450"/>
    <lineage>
        <taxon>Eukaryota</taxon>
        <taxon>Viridiplantae</taxon>
        <taxon>Streptophyta</taxon>
        <taxon>Embryophyta</taxon>
        <taxon>Tracheophyta</taxon>
        <taxon>Spermatophyta</taxon>
        <taxon>Magnoliopsida</taxon>
        <taxon>Ranunculales</taxon>
        <taxon>Ranunculaceae</taxon>
        <taxon>Coptidoideae</taxon>
        <taxon>Coptis</taxon>
    </lineage>
</organism>
<protein>
    <submittedName>
        <fullName evidence="1">Uncharacterized protein</fullName>
    </submittedName>
</protein>
<dbReference type="OrthoDB" id="1878647at2759"/>
<gene>
    <name evidence="1" type="ORF">IFM89_010544</name>
</gene>
<dbReference type="EMBL" id="JADFTS010000001">
    <property type="protein sequence ID" value="KAF9624377.1"/>
    <property type="molecule type" value="Genomic_DNA"/>
</dbReference>
<accession>A0A835IY51</accession>
<proteinExistence type="predicted"/>
<evidence type="ECO:0000313" key="2">
    <source>
        <dbReference type="Proteomes" id="UP000631114"/>
    </source>
</evidence>
<comment type="caution">
    <text evidence="1">The sequence shown here is derived from an EMBL/GenBank/DDBJ whole genome shotgun (WGS) entry which is preliminary data.</text>
</comment>